<comment type="subunit">
    <text evidence="2">Monomer.</text>
</comment>
<reference evidence="10 11" key="1">
    <citation type="submission" date="2024-04" db="EMBL/GenBank/DDBJ databases">
        <title>Novel genus in family Flammeovirgaceae.</title>
        <authorList>
            <person name="Nguyen T.H."/>
            <person name="Vuong T.Q."/>
            <person name="Le H."/>
            <person name="Kim S.-G."/>
        </authorList>
    </citation>
    <scope>NUCLEOTIDE SEQUENCE [LARGE SCALE GENOMIC DNA]</scope>
    <source>
        <strain evidence="10 11">JCM 23209</strain>
    </source>
</reference>
<dbReference type="InterPro" id="IPR052720">
    <property type="entry name" value="Glycosyl_hydrolase_97"/>
</dbReference>
<evidence type="ECO:0000256" key="1">
    <source>
        <dbReference type="ARBA" id="ARBA00001913"/>
    </source>
</evidence>
<comment type="caution">
    <text evidence="10">The sequence shown here is derived from an EMBL/GenBank/DDBJ whole genome shotgun (WGS) entry which is preliminary data.</text>
</comment>
<organism evidence="10 11">
    <name type="scientific">Rapidithrix thailandica</name>
    <dbReference type="NCBI Taxonomy" id="413964"/>
    <lineage>
        <taxon>Bacteria</taxon>
        <taxon>Pseudomonadati</taxon>
        <taxon>Bacteroidota</taxon>
        <taxon>Cytophagia</taxon>
        <taxon>Cytophagales</taxon>
        <taxon>Flammeovirgaceae</taxon>
        <taxon>Rapidithrix</taxon>
    </lineage>
</organism>
<dbReference type="GO" id="GO:0030246">
    <property type="term" value="F:carbohydrate binding"/>
    <property type="evidence" value="ECO:0007669"/>
    <property type="project" value="InterPro"/>
</dbReference>
<dbReference type="InterPro" id="IPR014718">
    <property type="entry name" value="GH-type_carb-bd"/>
</dbReference>
<feature type="domain" description="Glycosyl-hydrolase 97 C-terminal oligomerisation" evidence="9">
    <location>
        <begin position="557"/>
        <end position="653"/>
    </location>
</feature>
<dbReference type="Proteomes" id="UP001403385">
    <property type="component" value="Unassembled WGS sequence"/>
</dbReference>
<dbReference type="Gene3D" id="3.20.20.70">
    <property type="entry name" value="Aldolase class I"/>
    <property type="match status" value="1"/>
</dbReference>
<dbReference type="Pfam" id="PF10566">
    <property type="entry name" value="Glyco_hydro_97"/>
    <property type="match status" value="1"/>
</dbReference>
<evidence type="ECO:0000259" key="9">
    <source>
        <dbReference type="Pfam" id="PF14509"/>
    </source>
</evidence>
<comment type="cofactor">
    <cofactor evidence="1">
        <name>Ca(2+)</name>
        <dbReference type="ChEBI" id="CHEBI:29108"/>
    </cofactor>
</comment>
<dbReference type="Gene3D" id="2.70.98.10">
    <property type="match status" value="1"/>
</dbReference>
<evidence type="ECO:0000256" key="3">
    <source>
        <dbReference type="ARBA" id="ARBA00022801"/>
    </source>
</evidence>
<evidence type="ECO:0000313" key="10">
    <source>
        <dbReference type="EMBL" id="MEN7550828.1"/>
    </source>
</evidence>
<dbReference type="InterPro" id="IPR013785">
    <property type="entry name" value="Aldolase_TIM"/>
</dbReference>
<sequence length="656" mass="75181">MKKMNVLAGLLSCLMFLATLPSMGKEYVLQSPDQKIEVKISVEEDIRYQVHFNGELLLSPSGISMALEGGEVLGTHPKVRKVKRQSVNRSLAPVIRQKSATISDRFEEMTLQFRGDYTLVFRAYDDGVAYRFTTSRKEALTVTNEQVEFNFNADHSMYFPEETDMMTHMERTYLHLPMSEVNGKRFCSIPALVEIDNGPKVLITEADLEDYPGMFLKNNDNASHGFQGIFPKVALEEKQTNDRDVKVEQRADYMAKTQGERSFPWRVLIIAEEDGDLIESQLVYQLAKPLQLEDTSWIKTGKVAWDWWNANNISGVDFRAGVNTETYKYFIDFASDYGLEYIILDEGWYKLGDLMSVVPEIDMEELIAYGKEKNVAIILWVVWKTLDDQLEEALNQFEKWGVKGIKVDFMQRDDQKIVNYYHRVAKEAAKRKLLVNFHGSYKPTGIRRAYPNVITREGVKGLEQSKWGETADPQNALVIPFTRMVAGPVDYTPGAMLNATKQNFKPVFNKPMSQGTRCHQLAMYVVFESPLQMLADNPTHYRKEPECMEFLSAVPVVWDATKVLDAKVGNYVLITRQHGEEWYMGAMTNWTARDLEVDFSFLPEGETYQMDIYQDGINADRNAQDYKKTRKTVTKNSKLNIHLAPGGGWVARLRKD</sequence>
<accession>A0AAW9SEC2</accession>
<dbReference type="Gene3D" id="2.60.40.1180">
    <property type="entry name" value="Golgi alpha-mannosidase II"/>
    <property type="match status" value="1"/>
</dbReference>
<keyword evidence="11" id="KW-1185">Reference proteome</keyword>
<evidence type="ECO:0000259" key="8">
    <source>
        <dbReference type="Pfam" id="PF14508"/>
    </source>
</evidence>
<evidence type="ECO:0000256" key="5">
    <source>
        <dbReference type="ARBA" id="ARBA00023295"/>
    </source>
</evidence>
<evidence type="ECO:0000259" key="7">
    <source>
        <dbReference type="Pfam" id="PF10566"/>
    </source>
</evidence>
<proteinExistence type="predicted"/>
<gene>
    <name evidence="10" type="ORF">AAG747_23105</name>
</gene>
<keyword evidence="5" id="KW-0326">Glycosidase</keyword>
<feature type="chain" id="PRO_5043376208" evidence="6">
    <location>
        <begin position="25"/>
        <end position="656"/>
    </location>
</feature>
<name>A0AAW9SEC2_9BACT</name>
<dbReference type="PANTHER" id="PTHR35803">
    <property type="entry name" value="GLUCAN 1,4-ALPHA-GLUCOSIDASE SUSB-RELATED"/>
    <property type="match status" value="1"/>
</dbReference>
<feature type="domain" description="Glycosyl-hydrolase 97 catalytic" evidence="7">
    <location>
        <begin position="307"/>
        <end position="459"/>
    </location>
</feature>
<dbReference type="PANTHER" id="PTHR35803:SF2">
    <property type="entry name" value="RETAINING ALPHA-GALACTOSIDASE"/>
    <property type="match status" value="1"/>
</dbReference>
<dbReference type="Pfam" id="PF14509">
    <property type="entry name" value="GH97_C"/>
    <property type="match status" value="1"/>
</dbReference>
<dbReference type="InterPro" id="IPR019563">
    <property type="entry name" value="GH97_catalytic"/>
</dbReference>
<keyword evidence="3 10" id="KW-0378">Hydrolase</keyword>
<evidence type="ECO:0000313" key="11">
    <source>
        <dbReference type="Proteomes" id="UP001403385"/>
    </source>
</evidence>
<dbReference type="InterPro" id="IPR029483">
    <property type="entry name" value="GH97_C"/>
</dbReference>
<keyword evidence="6" id="KW-0732">Signal</keyword>
<dbReference type="InterPro" id="IPR029486">
    <property type="entry name" value="GH97_N"/>
</dbReference>
<dbReference type="SUPFAM" id="SSF51445">
    <property type="entry name" value="(Trans)glycosidases"/>
    <property type="match status" value="1"/>
</dbReference>
<dbReference type="EMBL" id="JBDKWZ010000017">
    <property type="protein sequence ID" value="MEN7550828.1"/>
    <property type="molecule type" value="Genomic_DNA"/>
</dbReference>
<evidence type="ECO:0000256" key="6">
    <source>
        <dbReference type="SAM" id="SignalP"/>
    </source>
</evidence>
<dbReference type="RefSeq" id="WP_346823610.1">
    <property type="nucleotide sequence ID" value="NZ_JBDKWZ010000017.1"/>
</dbReference>
<evidence type="ECO:0000256" key="4">
    <source>
        <dbReference type="ARBA" id="ARBA00022837"/>
    </source>
</evidence>
<keyword evidence="4" id="KW-0106">Calcium</keyword>
<feature type="domain" description="Glycosyl-hydrolase 97 N-terminal" evidence="8">
    <location>
        <begin position="29"/>
        <end position="289"/>
    </location>
</feature>
<dbReference type="InterPro" id="IPR017853">
    <property type="entry name" value="GH"/>
</dbReference>
<dbReference type="GO" id="GO:0016798">
    <property type="term" value="F:hydrolase activity, acting on glycosyl bonds"/>
    <property type="evidence" value="ECO:0007669"/>
    <property type="project" value="UniProtKB-KW"/>
</dbReference>
<feature type="signal peptide" evidence="6">
    <location>
        <begin position="1"/>
        <end position="24"/>
    </location>
</feature>
<protein>
    <submittedName>
        <fullName evidence="10">Glycoside hydrolase family 97 protein</fullName>
    </submittedName>
</protein>
<dbReference type="AlphaFoldDB" id="A0AAW9SEC2"/>
<evidence type="ECO:0000256" key="2">
    <source>
        <dbReference type="ARBA" id="ARBA00011245"/>
    </source>
</evidence>
<dbReference type="Pfam" id="PF14508">
    <property type="entry name" value="GH97_N"/>
    <property type="match status" value="1"/>
</dbReference>
<dbReference type="InterPro" id="IPR013780">
    <property type="entry name" value="Glyco_hydro_b"/>
</dbReference>